<dbReference type="EMBL" id="JARBHB010000004">
    <property type="protein sequence ID" value="KAJ8887385.1"/>
    <property type="molecule type" value="Genomic_DNA"/>
</dbReference>
<protein>
    <submittedName>
        <fullName evidence="1">Uncharacterized protein</fullName>
    </submittedName>
</protein>
<sequence>MWNRSIYSSVGAKQEVTAIYVTNESVTLNTDGANEFRARLNGHTNGTDGCTNGTDGRASRQTFLDLSKLYATRADKVNTVEGIWSCEEQVKTVKGEADHFRLHTCSPDSGGGSCPYIPPLLPAICHGEGILAYNTSAYVNPVGGHDSSVQRLYLDTLSRRAGEERLDGTAPMFDVQFTLPHQRLSDTFKNTLVVPNNPGNCNNVDDEVLVNKPGCACNTRRNSPMGPYQAIIEAREQGHHGLFIVQGIQNSGDRMHVANCGLGWCHAGTTWLLVMTVQLSKGTASEARSRRFAPPEATSILGSQLADMTASTHELRKDSVMAFIKEPSQRLPGVTSGNHGIPNLGGPDKDSNPHLHECESSMGDKKARTMVGDEMRWGNDRVKGKKYYEWTHEISGMKGGNRKVHKSFDSWWGHSEIFPHGNHAGRCRWSAGILGNLLFLLPLQSGAAPYSPQSPSMFLKTSLLRAAQISSLAHFVNHYIQENYMLYVCLHHYRSARVRQSQAPSSGFGDPCIISLNNREKCSNPAKQTKLEIYLSYSVEPLEICSGPDSKTRPLAPAAKIL</sequence>
<dbReference type="Proteomes" id="UP001159363">
    <property type="component" value="Chromosome X"/>
</dbReference>
<name>A0ABQ9HSM3_9NEOP</name>
<comment type="caution">
    <text evidence="1">The sequence shown here is derived from an EMBL/GenBank/DDBJ whole genome shotgun (WGS) entry which is preliminary data.</text>
</comment>
<gene>
    <name evidence="1" type="ORF">PR048_013600</name>
</gene>
<keyword evidence="2" id="KW-1185">Reference proteome</keyword>
<evidence type="ECO:0000313" key="1">
    <source>
        <dbReference type="EMBL" id="KAJ8887385.1"/>
    </source>
</evidence>
<proteinExistence type="predicted"/>
<accession>A0ABQ9HSM3</accession>
<evidence type="ECO:0000313" key="2">
    <source>
        <dbReference type="Proteomes" id="UP001159363"/>
    </source>
</evidence>
<organism evidence="1 2">
    <name type="scientific">Dryococelus australis</name>
    <dbReference type="NCBI Taxonomy" id="614101"/>
    <lineage>
        <taxon>Eukaryota</taxon>
        <taxon>Metazoa</taxon>
        <taxon>Ecdysozoa</taxon>
        <taxon>Arthropoda</taxon>
        <taxon>Hexapoda</taxon>
        <taxon>Insecta</taxon>
        <taxon>Pterygota</taxon>
        <taxon>Neoptera</taxon>
        <taxon>Polyneoptera</taxon>
        <taxon>Phasmatodea</taxon>
        <taxon>Verophasmatodea</taxon>
        <taxon>Anareolatae</taxon>
        <taxon>Phasmatidae</taxon>
        <taxon>Eurycanthinae</taxon>
        <taxon>Dryococelus</taxon>
    </lineage>
</organism>
<reference evidence="1 2" key="1">
    <citation type="submission" date="2023-02" db="EMBL/GenBank/DDBJ databases">
        <title>LHISI_Scaffold_Assembly.</title>
        <authorList>
            <person name="Stuart O.P."/>
            <person name="Cleave R."/>
            <person name="Magrath M.J.L."/>
            <person name="Mikheyev A.S."/>
        </authorList>
    </citation>
    <scope>NUCLEOTIDE SEQUENCE [LARGE SCALE GENOMIC DNA]</scope>
    <source>
        <strain evidence="1">Daus_M_001</strain>
        <tissue evidence="1">Leg muscle</tissue>
    </source>
</reference>